<dbReference type="InterPro" id="IPR013176">
    <property type="entry name" value="Ccz1"/>
</dbReference>
<feature type="compositionally biased region" description="Gly residues" evidence="2">
    <location>
        <begin position="270"/>
        <end position="286"/>
    </location>
</feature>
<organism evidence="4 5">
    <name type="scientific">Raphidocelis subcapitata</name>
    <dbReference type="NCBI Taxonomy" id="307507"/>
    <lineage>
        <taxon>Eukaryota</taxon>
        <taxon>Viridiplantae</taxon>
        <taxon>Chlorophyta</taxon>
        <taxon>core chlorophytes</taxon>
        <taxon>Chlorophyceae</taxon>
        <taxon>CS clade</taxon>
        <taxon>Sphaeropleales</taxon>
        <taxon>Selenastraceae</taxon>
        <taxon>Raphidocelis</taxon>
    </lineage>
</organism>
<dbReference type="GO" id="GO:0035658">
    <property type="term" value="C:Mon1-Ccz1 complex"/>
    <property type="evidence" value="ECO:0007669"/>
    <property type="project" value="InterPro"/>
</dbReference>
<protein>
    <recommendedName>
        <fullName evidence="3">CCZ1/INTU/HSP4 first Longin domain-containing protein</fullName>
    </recommendedName>
</protein>
<dbReference type="PANTHER" id="PTHR13056">
    <property type="entry name" value="VACUOLAR FUSION PROTEIN CCZ1 HOMOLOG-RELATED"/>
    <property type="match status" value="1"/>
</dbReference>
<evidence type="ECO:0000313" key="5">
    <source>
        <dbReference type="Proteomes" id="UP000247498"/>
    </source>
</evidence>
<feature type="region of interest" description="Disordered" evidence="2">
    <location>
        <begin position="449"/>
        <end position="513"/>
    </location>
</feature>
<dbReference type="EMBL" id="BDRX01000019">
    <property type="protein sequence ID" value="GBF90766.1"/>
    <property type="molecule type" value="Genomic_DNA"/>
</dbReference>
<dbReference type="Proteomes" id="UP000247498">
    <property type="component" value="Unassembled WGS sequence"/>
</dbReference>
<comment type="similarity">
    <text evidence="1">Belongs to the CCZ1 family.</text>
</comment>
<feature type="compositionally biased region" description="Basic residues" evidence="2">
    <location>
        <begin position="485"/>
        <end position="504"/>
    </location>
</feature>
<feature type="domain" description="CCZ1/INTU/HSP4 first Longin" evidence="3">
    <location>
        <begin position="23"/>
        <end position="101"/>
    </location>
</feature>
<keyword evidence="5" id="KW-1185">Reference proteome</keyword>
<dbReference type="FunCoup" id="A0A2V0NT11">
    <property type="interactions" value="1834"/>
</dbReference>
<dbReference type="AlphaFoldDB" id="A0A2V0NT11"/>
<dbReference type="InParanoid" id="A0A2V0NT11"/>
<name>A0A2V0NT11_9CHLO</name>
<comment type="caution">
    <text evidence="4">The sequence shown here is derived from an EMBL/GenBank/DDBJ whole genome shotgun (WGS) entry which is preliminary data.</text>
</comment>
<dbReference type="InterPro" id="IPR043987">
    <property type="entry name" value="CCZ1/INTU/HSP4_longin_1"/>
</dbReference>
<dbReference type="Pfam" id="PF19031">
    <property type="entry name" value="Intu_longin_1"/>
    <property type="match status" value="1"/>
</dbReference>
<gene>
    <name evidence="4" type="ORF">Rsub_03067</name>
</gene>
<evidence type="ECO:0000259" key="3">
    <source>
        <dbReference type="Pfam" id="PF19031"/>
    </source>
</evidence>
<feature type="compositionally biased region" description="Low complexity" evidence="2">
    <location>
        <begin position="449"/>
        <end position="458"/>
    </location>
</feature>
<evidence type="ECO:0000256" key="1">
    <source>
        <dbReference type="ARBA" id="ARBA00005352"/>
    </source>
</evidence>
<evidence type="ECO:0000256" key="2">
    <source>
        <dbReference type="SAM" id="MobiDB-lite"/>
    </source>
</evidence>
<proteinExistence type="inferred from homology"/>
<dbReference type="OrthoDB" id="548498at2759"/>
<accession>A0A2V0NT11</accession>
<sequence>MAARTSGPGRWLSGHFSVCLAAFDARRGQAEGREAEKVLAFHPPSAPPAMQSSVVGLAQAVTMFAGTFNKDCPCHTMETDNNLWAMVNIEPGIWFMMVASRAWCGAAAAPAALEAHLRLLNSLSLLLHGPTNALLEADPSGLSARRRLQPLLQDAAGRLLRADAGEQAAIACPLAPRGAGAPLLRVSRAAFAALAAVVDGLLAGGGGGGGGGARGAGAAAANGAAVCFGSHLLWSTLPPADTAALFALAARGPLPAVRAGARHRTARRPLGGGDGGGGASGTGAGSSGPVRVDPHSLLCSAYWEVLPSGAVQPVGSGEGGGDGGEAPPGALPLVWLSGGQERCRLLCRHSGPLVLLLLLADGPAPAVAAAAAGAARLFAGRAGALAARLATELPQKHIWHVPGLRYRFADGEAGTERASPLPKVATLSLQSLAAASEARALLRLESEAAADPTADAAPAPAPGGGGGALSPRASGDAALSPRHGGEHHHHHHHHPQHRGRRRGGARSGQRGRAVDPAAWSAFLSGGGAGDLEAALRPAHDCCVVARRCGGGGGGGGAGGGERLLLAVAEGDRDRAGLPSVMGQVDALCDGVCPGVFDGAA</sequence>
<feature type="region of interest" description="Disordered" evidence="2">
    <location>
        <begin position="259"/>
        <end position="289"/>
    </location>
</feature>
<dbReference type="GO" id="GO:0016192">
    <property type="term" value="P:vesicle-mediated transport"/>
    <property type="evidence" value="ECO:0007669"/>
    <property type="project" value="InterPro"/>
</dbReference>
<dbReference type="STRING" id="307507.A0A2V0NT11"/>
<evidence type="ECO:0000313" key="4">
    <source>
        <dbReference type="EMBL" id="GBF90766.1"/>
    </source>
</evidence>
<reference evidence="4 5" key="1">
    <citation type="journal article" date="2018" name="Sci. Rep.">
        <title>Raphidocelis subcapitata (=Pseudokirchneriella subcapitata) provides an insight into genome evolution and environmental adaptations in the Sphaeropleales.</title>
        <authorList>
            <person name="Suzuki S."/>
            <person name="Yamaguchi H."/>
            <person name="Nakajima N."/>
            <person name="Kawachi M."/>
        </authorList>
    </citation>
    <scope>NUCLEOTIDE SEQUENCE [LARGE SCALE GENOMIC DNA]</scope>
    <source>
        <strain evidence="4 5">NIES-35</strain>
    </source>
</reference>
<dbReference type="PANTHER" id="PTHR13056:SF0">
    <property type="entry name" value="VACUOLAR FUSION PROTEIN CCZ1 HOMOLOG-RELATED"/>
    <property type="match status" value="1"/>
</dbReference>